<protein>
    <submittedName>
        <fullName evidence="1">Uncharacterized protein</fullName>
    </submittedName>
</protein>
<dbReference type="AlphaFoldDB" id="A0A5C7WMH8"/>
<name>A0A5C7WMH8_METME</name>
<dbReference type="EMBL" id="SSGG01000038">
    <property type="protein sequence ID" value="TXI37924.1"/>
    <property type="molecule type" value="Genomic_DNA"/>
</dbReference>
<evidence type="ECO:0000313" key="1">
    <source>
        <dbReference type="EMBL" id="TXI37924.1"/>
    </source>
</evidence>
<comment type="caution">
    <text evidence="1">The sequence shown here is derived from an EMBL/GenBank/DDBJ whole genome shotgun (WGS) entry which is preliminary data.</text>
</comment>
<evidence type="ECO:0000313" key="2">
    <source>
        <dbReference type="Proteomes" id="UP000321374"/>
    </source>
</evidence>
<reference evidence="1 2" key="1">
    <citation type="submission" date="2018-09" db="EMBL/GenBank/DDBJ databases">
        <title>Metagenome Assembled Genomes from an Advanced Water Purification Facility.</title>
        <authorList>
            <person name="Stamps B.W."/>
            <person name="Spear J.R."/>
        </authorList>
    </citation>
    <scope>NUCLEOTIDE SEQUENCE [LARGE SCALE GENOMIC DNA]</scope>
    <source>
        <strain evidence="1">Bin_42_2</strain>
    </source>
</reference>
<dbReference type="Proteomes" id="UP000321374">
    <property type="component" value="Unassembled WGS sequence"/>
</dbReference>
<organism evidence="1 2">
    <name type="scientific">Methylophilus methylotrophus</name>
    <name type="common">Bacterium W3A1</name>
    <dbReference type="NCBI Taxonomy" id="17"/>
    <lineage>
        <taxon>Bacteria</taxon>
        <taxon>Pseudomonadati</taxon>
        <taxon>Pseudomonadota</taxon>
        <taxon>Betaproteobacteria</taxon>
        <taxon>Nitrosomonadales</taxon>
        <taxon>Methylophilaceae</taxon>
        <taxon>Methylophilus</taxon>
    </lineage>
</organism>
<gene>
    <name evidence="1" type="ORF">E6Q51_02275</name>
</gene>
<proteinExistence type="predicted"/>
<accession>A0A5C7WMH8</accession>
<sequence length="101" mass="11389">MKHTAQDVLRAADAGKFPHEFTLEDAQKVLDASPEPVKIGRCLFIWIDEGKGLLKIHCTGQPRYTLNHPASLSSLGGRIRKYKEKLSVAEDRKKPKTPRPR</sequence>